<keyword evidence="1" id="KW-0805">Transcription regulation</keyword>
<dbReference type="SUPFAM" id="SSF55781">
    <property type="entry name" value="GAF domain-like"/>
    <property type="match status" value="1"/>
</dbReference>
<feature type="domain" description="HTH luxR-type" evidence="4">
    <location>
        <begin position="225"/>
        <end position="290"/>
    </location>
</feature>
<evidence type="ECO:0000259" key="4">
    <source>
        <dbReference type="PROSITE" id="PS50043"/>
    </source>
</evidence>
<dbReference type="PROSITE" id="PS00622">
    <property type="entry name" value="HTH_LUXR_1"/>
    <property type="match status" value="1"/>
</dbReference>
<dbReference type="SUPFAM" id="SSF46894">
    <property type="entry name" value="C-terminal effector domain of the bipartite response regulators"/>
    <property type="match status" value="1"/>
</dbReference>
<dbReference type="Proteomes" id="UP001329313">
    <property type="component" value="Chromosome"/>
</dbReference>
<keyword evidence="2" id="KW-0238">DNA-binding</keyword>
<dbReference type="EMBL" id="CP137080">
    <property type="protein sequence ID" value="WOQ69044.1"/>
    <property type="molecule type" value="Genomic_DNA"/>
</dbReference>
<evidence type="ECO:0000256" key="3">
    <source>
        <dbReference type="ARBA" id="ARBA00023163"/>
    </source>
</evidence>
<dbReference type="KEGG" id="mliy:RYJ27_10065"/>
<evidence type="ECO:0000313" key="5">
    <source>
        <dbReference type="EMBL" id="WOQ69044.1"/>
    </source>
</evidence>
<dbReference type="PANTHER" id="PTHR44688">
    <property type="entry name" value="DNA-BINDING TRANSCRIPTIONAL ACTIVATOR DEVR_DOSR"/>
    <property type="match status" value="1"/>
</dbReference>
<evidence type="ECO:0000256" key="2">
    <source>
        <dbReference type="ARBA" id="ARBA00023125"/>
    </source>
</evidence>
<organism evidence="5 6">
    <name type="scientific">Microbacterium limosum</name>
    <dbReference type="NCBI Taxonomy" id="3079935"/>
    <lineage>
        <taxon>Bacteria</taxon>
        <taxon>Bacillati</taxon>
        <taxon>Actinomycetota</taxon>
        <taxon>Actinomycetes</taxon>
        <taxon>Micrococcales</taxon>
        <taxon>Microbacteriaceae</taxon>
        <taxon>Microbacterium</taxon>
    </lineage>
</organism>
<dbReference type="PRINTS" id="PR00038">
    <property type="entry name" value="HTHLUXR"/>
</dbReference>
<dbReference type="Gene3D" id="3.30.450.40">
    <property type="match status" value="1"/>
</dbReference>
<reference evidence="5 6" key="1">
    <citation type="submission" date="2023-10" db="EMBL/GenBank/DDBJ databases">
        <title>Y20.</title>
        <authorList>
            <person name="Zhang G."/>
            <person name="Ding Y."/>
        </authorList>
    </citation>
    <scope>NUCLEOTIDE SEQUENCE [LARGE SCALE GENOMIC DNA]</scope>
    <source>
        <strain evidence="5 6">Y20</strain>
    </source>
</reference>
<evidence type="ECO:0000313" key="6">
    <source>
        <dbReference type="Proteomes" id="UP001329313"/>
    </source>
</evidence>
<dbReference type="Gene3D" id="1.10.10.10">
    <property type="entry name" value="Winged helix-like DNA-binding domain superfamily/Winged helix DNA-binding domain"/>
    <property type="match status" value="1"/>
</dbReference>
<dbReference type="SMART" id="SM00421">
    <property type="entry name" value="HTH_LUXR"/>
    <property type="match status" value="1"/>
</dbReference>
<dbReference type="CDD" id="cd06170">
    <property type="entry name" value="LuxR_C_like"/>
    <property type="match status" value="1"/>
</dbReference>
<keyword evidence="6" id="KW-1185">Reference proteome</keyword>
<gene>
    <name evidence="5" type="ORF">RYJ27_10065</name>
</gene>
<proteinExistence type="predicted"/>
<dbReference type="InterPro" id="IPR000792">
    <property type="entry name" value="Tscrpt_reg_LuxR_C"/>
</dbReference>
<accession>A0AAU0MFD5</accession>
<sequence length="293" mass="30986">MLTQERSDDDVRLVAGAVRDLARRTHFPVAFGGLFSDGSVSVTSVVGSRTRSLDGLSVRPERGLGGRAMVELRPRMTRDYRSAQHITHDYDGHILGEGITTLLAVPVVVDGRARGVLYGGAWASQGVGDVVAAPAFQVADALAAELRVREEVRRRVAKLAPAPLASARLSAPLREELRESYAELRQVASGIVDPALRRRLEVIERRLAAISGDSGIVRDTAAAGRSAGDVSLSPREIDVLACVALGATNAEIAGSLGLREGTVKAYLSSAMGKLDAATRHAAVTKARRSGLLP</sequence>
<protein>
    <submittedName>
        <fullName evidence="5">LuxR C-terminal-related transcriptional regulator</fullName>
    </submittedName>
</protein>
<evidence type="ECO:0000256" key="1">
    <source>
        <dbReference type="ARBA" id="ARBA00023015"/>
    </source>
</evidence>
<dbReference type="GO" id="GO:0003677">
    <property type="term" value="F:DNA binding"/>
    <property type="evidence" value="ECO:0007669"/>
    <property type="project" value="UniProtKB-KW"/>
</dbReference>
<keyword evidence="3" id="KW-0804">Transcription</keyword>
<dbReference type="GO" id="GO:0006355">
    <property type="term" value="P:regulation of DNA-templated transcription"/>
    <property type="evidence" value="ECO:0007669"/>
    <property type="project" value="InterPro"/>
</dbReference>
<dbReference type="InterPro" id="IPR016032">
    <property type="entry name" value="Sig_transdc_resp-reg_C-effctor"/>
</dbReference>
<dbReference type="PROSITE" id="PS50043">
    <property type="entry name" value="HTH_LUXR_2"/>
    <property type="match status" value="1"/>
</dbReference>
<dbReference type="Pfam" id="PF00196">
    <property type="entry name" value="GerE"/>
    <property type="match status" value="1"/>
</dbReference>
<dbReference type="AlphaFoldDB" id="A0AAU0MFD5"/>
<dbReference type="PANTHER" id="PTHR44688:SF16">
    <property type="entry name" value="DNA-BINDING TRANSCRIPTIONAL ACTIVATOR DEVR_DOSR"/>
    <property type="match status" value="1"/>
</dbReference>
<dbReference type="InterPro" id="IPR036388">
    <property type="entry name" value="WH-like_DNA-bd_sf"/>
</dbReference>
<name>A0AAU0MFD5_9MICO</name>
<dbReference type="InterPro" id="IPR029016">
    <property type="entry name" value="GAF-like_dom_sf"/>
</dbReference>
<dbReference type="RefSeq" id="WP_330170180.1">
    <property type="nucleotide sequence ID" value="NZ_CP137080.1"/>
</dbReference>